<gene>
    <name evidence="2" type="ORF">D9756_010656</name>
</gene>
<protein>
    <submittedName>
        <fullName evidence="2">Uncharacterized protein</fullName>
    </submittedName>
</protein>
<evidence type="ECO:0000313" key="2">
    <source>
        <dbReference type="EMBL" id="KAF5347570.1"/>
    </source>
</evidence>
<organism evidence="2 3">
    <name type="scientific">Leucocoprinus leucothites</name>
    <dbReference type="NCBI Taxonomy" id="201217"/>
    <lineage>
        <taxon>Eukaryota</taxon>
        <taxon>Fungi</taxon>
        <taxon>Dikarya</taxon>
        <taxon>Basidiomycota</taxon>
        <taxon>Agaricomycotina</taxon>
        <taxon>Agaricomycetes</taxon>
        <taxon>Agaricomycetidae</taxon>
        <taxon>Agaricales</taxon>
        <taxon>Agaricineae</taxon>
        <taxon>Agaricaceae</taxon>
        <taxon>Leucocoprinus</taxon>
    </lineage>
</organism>
<dbReference type="Proteomes" id="UP000559027">
    <property type="component" value="Unassembled WGS sequence"/>
</dbReference>
<reference evidence="2 3" key="1">
    <citation type="journal article" date="2020" name="ISME J.">
        <title>Uncovering the hidden diversity of litter-decomposition mechanisms in mushroom-forming fungi.</title>
        <authorList>
            <person name="Floudas D."/>
            <person name="Bentzer J."/>
            <person name="Ahren D."/>
            <person name="Johansson T."/>
            <person name="Persson P."/>
            <person name="Tunlid A."/>
        </authorList>
    </citation>
    <scope>NUCLEOTIDE SEQUENCE [LARGE SCALE GENOMIC DNA]</scope>
    <source>
        <strain evidence="2 3">CBS 146.42</strain>
    </source>
</reference>
<name>A0A8H5CTE4_9AGAR</name>
<keyword evidence="3" id="KW-1185">Reference proteome</keyword>
<feature type="compositionally biased region" description="Acidic residues" evidence="1">
    <location>
        <begin position="47"/>
        <end position="64"/>
    </location>
</feature>
<evidence type="ECO:0000256" key="1">
    <source>
        <dbReference type="SAM" id="MobiDB-lite"/>
    </source>
</evidence>
<feature type="region of interest" description="Disordered" evidence="1">
    <location>
        <begin position="19"/>
        <end position="74"/>
    </location>
</feature>
<sequence>MAEYQAVDDIKTKILRAMQDAKGEASADDEDEDFIEFKEDSSFGGGEMDENEIGADSGDDDEDEGAVRGTGQRR</sequence>
<dbReference type="AlphaFoldDB" id="A0A8H5CTE4"/>
<accession>A0A8H5CTE4</accession>
<comment type="caution">
    <text evidence="2">The sequence shown here is derived from an EMBL/GenBank/DDBJ whole genome shotgun (WGS) entry which is preliminary data.</text>
</comment>
<proteinExistence type="predicted"/>
<evidence type="ECO:0000313" key="3">
    <source>
        <dbReference type="Proteomes" id="UP000559027"/>
    </source>
</evidence>
<dbReference type="EMBL" id="JAACJO010000024">
    <property type="protein sequence ID" value="KAF5347570.1"/>
    <property type="molecule type" value="Genomic_DNA"/>
</dbReference>